<dbReference type="InterPro" id="IPR015421">
    <property type="entry name" value="PyrdxlP-dep_Trfase_major"/>
</dbReference>
<reference evidence="4" key="1">
    <citation type="submission" date="2021-01" db="EMBL/GenBank/DDBJ databases">
        <authorList>
            <person name="Corre E."/>
            <person name="Pelletier E."/>
            <person name="Niang G."/>
            <person name="Scheremetjew M."/>
            <person name="Finn R."/>
            <person name="Kale V."/>
            <person name="Holt S."/>
            <person name="Cochrane G."/>
            <person name="Meng A."/>
            <person name="Brown T."/>
            <person name="Cohen L."/>
        </authorList>
    </citation>
    <scope>NUCLEOTIDE SEQUENCE</scope>
    <source>
        <strain evidence="4">CCMP645</strain>
    </source>
</reference>
<organism evidence="4">
    <name type="scientific">Chrysotila carterae</name>
    <name type="common">Marine alga</name>
    <name type="synonym">Syracosphaera carterae</name>
    <dbReference type="NCBI Taxonomy" id="13221"/>
    <lineage>
        <taxon>Eukaryota</taxon>
        <taxon>Haptista</taxon>
        <taxon>Haptophyta</taxon>
        <taxon>Prymnesiophyceae</taxon>
        <taxon>Isochrysidales</taxon>
        <taxon>Isochrysidaceae</taxon>
        <taxon>Chrysotila</taxon>
    </lineage>
</organism>
<dbReference type="CDD" id="cd00610">
    <property type="entry name" value="OAT_like"/>
    <property type="match status" value="1"/>
</dbReference>
<dbReference type="PANTHER" id="PTHR43094">
    <property type="entry name" value="AMINOTRANSFERASE"/>
    <property type="match status" value="1"/>
</dbReference>
<dbReference type="Pfam" id="PF00202">
    <property type="entry name" value="Aminotran_3"/>
    <property type="match status" value="1"/>
</dbReference>
<dbReference type="InterPro" id="IPR015424">
    <property type="entry name" value="PyrdxlP-dep_Trfase"/>
</dbReference>
<dbReference type="GO" id="GO:0008483">
    <property type="term" value="F:transaminase activity"/>
    <property type="evidence" value="ECO:0007669"/>
    <property type="project" value="InterPro"/>
</dbReference>
<dbReference type="InterPro" id="IPR015422">
    <property type="entry name" value="PyrdxlP-dep_Trfase_small"/>
</dbReference>
<dbReference type="GO" id="GO:0005829">
    <property type="term" value="C:cytosol"/>
    <property type="evidence" value="ECO:0007669"/>
    <property type="project" value="TreeGrafter"/>
</dbReference>
<comment type="similarity">
    <text evidence="1 3">Belongs to the class-III pyridoxal-phosphate-dependent aminotransferase family.</text>
</comment>
<dbReference type="EMBL" id="HBIZ01010706">
    <property type="protein sequence ID" value="CAE0753750.1"/>
    <property type="molecule type" value="Transcribed_RNA"/>
</dbReference>
<accession>A0A7S4B4G1</accession>
<evidence type="ECO:0000256" key="1">
    <source>
        <dbReference type="ARBA" id="ARBA00008954"/>
    </source>
</evidence>
<dbReference type="InterPro" id="IPR005814">
    <property type="entry name" value="Aminotrans_3"/>
</dbReference>
<protein>
    <submittedName>
        <fullName evidence="4">Uncharacterized protein</fullName>
    </submittedName>
</protein>
<dbReference type="InterPro" id="IPR049704">
    <property type="entry name" value="Aminotrans_3_PPA_site"/>
</dbReference>
<dbReference type="Gene3D" id="3.90.1150.10">
    <property type="entry name" value="Aspartate Aminotransferase, domain 1"/>
    <property type="match status" value="1"/>
</dbReference>
<evidence type="ECO:0000256" key="3">
    <source>
        <dbReference type="RuleBase" id="RU003560"/>
    </source>
</evidence>
<dbReference type="GO" id="GO:0030170">
    <property type="term" value="F:pyridoxal phosphate binding"/>
    <property type="evidence" value="ECO:0007669"/>
    <property type="project" value="InterPro"/>
</dbReference>
<dbReference type="Gene3D" id="3.40.640.10">
    <property type="entry name" value="Type I PLP-dependent aspartate aminotransferase-like (Major domain)"/>
    <property type="match status" value="1"/>
</dbReference>
<keyword evidence="2 3" id="KW-0663">Pyridoxal phosphate</keyword>
<dbReference type="PANTHER" id="PTHR43094:SF1">
    <property type="entry name" value="AMINOTRANSFERASE CLASS-III"/>
    <property type="match status" value="1"/>
</dbReference>
<dbReference type="SUPFAM" id="SSF53383">
    <property type="entry name" value="PLP-dependent transferases"/>
    <property type="match status" value="1"/>
</dbReference>
<evidence type="ECO:0000313" key="4">
    <source>
        <dbReference type="EMBL" id="CAE0753750.1"/>
    </source>
</evidence>
<dbReference type="AlphaFoldDB" id="A0A7S4B4G1"/>
<dbReference type="PROSITE" id="PS00600">
    <property type="entry name" value="AA_TRANSFER_CLASS_3"/>
    <property type="match status" value="1"/>
</dbReference>
<sequence>MSLLPVMKKGVHGMKRMALTSRSPIDMVHLKKLAPALSCMFSTAVDEGHTNGSPRVNAHHVPDARTAPPFHAKDNQIDSSAISRRHWESDWSIEELRAAQAKNVVATWGPTKATANLPMLTHSEGVYLYDSDGKQYLDWTSQAVCTNLGYDVPPAVVEAVTKQLTTLPMVYGGLGMVEVRCRMAQLLSEILPGDLTGLLFPCGGGEANEAAIRIARRYTGRQKVLTQYRSYHGGSTTGLAATGDFRRWWAESNATGFIKMLSPNPTTFSWADSERAAGEMALAALEEQIIHEGPGTIAAILLESIIGSGGALKHPPGYIQGVRALCDKYGIVYIADEVMVGFGRTGELWGFQHYEGVIPDIVTSAKGLSAAYMPLAMVAMRQSLKDFFEDAPLGWGATYQAHPVALACAYECVKHLLEHNIPAHAKAMEATMVEEMGALLERHPSVRQARAAGLFGCLDLVDADGQYVQQVSGPAAPASMELKKAMMDNGLFGLFRPPFLHCAPPLVITEAELRDGFSRLDRSLDTFDKAVGL</sequence>
<gene>
    <name evidence="4" type="ORF">PCAR00345_LOCUS6337</name>
</gene>
<proteinExistence type="inferred from homology"/>
<name>A0A7S4B4G1_CHRCT</name>
<evidence type="ECO:0000256" key="2">
    <source>
        <dbReference type="ARBA" id="ARBA00022898"/>
    </source>
</evidence>